<evidence type="ECO:0000313" key="6">
    <source>
        <dbReference type="EMBL" id="KAK3086668.1"/>
    </source>
</evidence>
<evidence type="ECO:0000256" key="2">
    <source>
        <dbReference type="PROSITE-ProRule" id="PRU00124"/>
    </source>
</evidence>
<dbReference type="AlphaFoldDB" id="A0AA89BL76"/>
<comment type="caution">
    <text evidence="2">Lacks conserved residue(s) required for the propagation of feature annotation.</text>
</comment>
<feature type="transmembrane region" description="Helical" evidence="4">
    <location>
        <begin position="208"/>
        <end position="235"/>
    </location>
</feature>
<dbReference type="CDD" id="cd00112">
    <property type="entry name" value="LDLa"/>
    <property type="match status" value="1"/>
</dbReference>
<dbReference type="EMBL" id="VSWD01000012">
    <property type="protein sequence ID" value="KAK3086668.1"/>
    <property type="molecule type" value="Genomic_DNA"/>
</dbReference>
<evidence type="ECO:0000256" key="1">
    <source>
        <dbReference type="ARBA" id="ARBA00023157"/>
    </source>
</evidence>
<evidence type="ECO:0000259" key="5">
    <source>
        <dbReference type="SMART" id="SM00042"/>
    </source>
</evidence>
<dbReference type="PANTHER" id="PTHR24652">
    <property type="entry name" value="LOW-DENSITY LIPOPROTEIN RECEPTOR CLASS A DOMAIN-CONTAINING PROTEIN 2"/>
    <property type="match status" value="1"/>
</dbReference>
<dbReference type="Gene3D" id="2.60.120.290">
    <property type="entry name" value="Spermadhesin, CUB domain"/>
    <property type="match status" value="1"/>
</dbReference>
<protein>
    <recommendedName>
        <fullName evidence="5">CUB domain-containing protein</fullName>
    </recommendedName>
</protein>
<dbReference type="PROSITE" id="PS50068">
    <property type="entry name" value="LDLRA_2"/>
    <property type="match status" value="1"/>
</dbReference>
<keyword evidence="4" id="KW-1133">Transmembrane helix</keyword>
<keyword evidence="1 2" id="KW-1015">Disulfide bond</keyword>
<organism evidence="6 7">
    <name type="scientific">Pinctada imbricata</name>
    <name type="common">Atlantic pearl-oyster</name>
    <name type="synonym">Pinctada martensii</name>
    <dbReference type="NCBI Taxonomy" id="66713"/>
    <lineage>
        <taxon>Eukaryota</taxon>
        <taxon>Metazoa</taxon>
        <taxon>Spiralia</taxon>
        <taxon>Lophotrochozoa</taxon>
        <taxon>Mollusca</taxon>
        <taxon>Bivalvia</taxon>
        <taxon>Autobranchia</taxon>
        <taxon>Pteriomorphia</taxon>
        <taxon>Pterioida</taxon>
        <taxon>Pterioidea</taxon>
        <taxon>Pteriidae</taxon>
        <taxon>Pinctada</taxon>
    </lineage>
</organism>
<feature type="region of interest" description="Disordered" evidence="3">
    <location>
        <begin position="325"/>
        <end position="378"/>
    </location>
</feature>
<accession>A0AA89BL76</accession>
<dbReference type="InterPro" id="IPR000859">
    <property type="entry name" value="CUB_dom"/>
</dbReference>
<dbReference type="SUPFAM" id="SSF49854">
    <property type="entry name" value="Spermadhesin, CUB domain"/>
    <property type="match status" value="1"/>
</dbReference>
<evidence type="ECO:0000256" key="4">
    <source>
        <dbReference type="SAM" id="Phobius"/>
    </source>
</evidence>
<reference evidence="6" key="1">
    <citation type="submission" date="2019-08" db="EMBL/GenBank/DDBJ databases">
        <title>The improved chromosome-level genome for the pearl oyster Pinctada fucata martensii using PacBio sequencing and Hi-C.</title>
        <authorList>
            <person name="Zheng Z."/>
        </authorList>
    </citation>
    <scope>NUCLEOTIDE SEQUENCE</scope>
    <source>
        <strain evidence="6">ZZ-2019</strain>
        <tissue evidence="6">Adductor muscle</tissue>
    </source>
</reference>
<keyword evidence="4" id="KW-0472">Membrane</keyword>
<dbReference type="Pfam" id="PF00057">
    <property type="entry name" value="Ldl_recept_a"/>
    <property type="match status" value="1"/>
</dbReference>
<evidence type="ECO:0000313" key="7">
    <source>
        <dbReference type="Proteomes" id="UP001186944"/>
    </source>
</evidence>
<evidence type="ECO:0000256" key="3">
    <source>
        <dbReference type="SAM" id="MobiDB-lite"/>
    </source>
</evidence>
<feature type="compositionally biased region" description="Low complexity" evidence="3">
    <location>
        <begin position="249"/>
        <end position="266"/>
    </location>
</feature>
<dbReference type="Proteomes" id="UP001186944">
    <property type="component" value="Unassembled WGS sequence"/>
</dbReference>
<dbReference type="InterPro" id="IPR035914">
    <property type="entry name" value="Sperma_CUB_dom_sf"/>
</dbReference>
<dbReference type="CDD" id="cd00041">
    <property type="entry name" value="CUB"/>
    <property type="match status" value="1"/>
</dbReference>
<comment type="caution">
    <text evidence="6">The sequence shown here is derived from an EMBL/GenBank/DDBJ whole genome shotgun (WGS) entry which is preliminary data.</text>
</comment>
<keyword evidence="4" id="KW-0812">Transmembrane</keyword>
<gene>
    <name evidence="6" type="ORF">FSP39_021658</name>
</gene>
<dbReference type="SMART" id="SM00192">
    <property type="entry name" value="LDLa"/>
    <property type="match status" value="1"/>
</dbReference>
<feature type="compositionally biased region" description="Low complexity" evidence="3">
    <location>
        <begin position="325"/>
        <end position="362"/>
    </location>
</feature>
<dbReference type="SMART" id="SM00042">
    <property type="entry name" value="CUB"/>
    <property type="match status" value="1"/>
</dbReference>
<dbReference type="InterPro" id="IPR002172">
    <property type="entry name" value="LDrepeatLR_classA_rpt"/>
</dbReference>
<dbReference type="PANTHER" id="PTHR24652:SF69">
    <property type="entry name" value="CUB DOMAIN-CONTAINING PROTEIN"/>
    <property type="match status" value="1"/>
</dbReference>
<feature type="region of interest" description="Disordered" evidence="3">
    <location>
        <begin position="246"/>
        <end position="275"/>
    </location>
</feature>
<feature type="domain" description="CUB" evidence="5">
    <location>
        <begin position="6"/>
        <end position="132"/>
    </location>
</feature>
<feature type="disulfide bond" evidence="2">
    <location>
        <begin position="148"/>
        <end position="166"/>
    </location>
</feature>
<sequence>MQGIDCGDRKYIGGATVYSHRQELSDHFMDNVECKIVFKSENKDWKIMLRFLKLDIPDILPGNNRICNDGLYIYDSDDIFTGPMVEAGGNFGLCGTSPPPVLYSSGQFMTVHFRSDGGGLPGTGFKFIVTAFSEDYKTYNTCGSSFMCDSTKCIDEDLTCDDVDHCGDYSDEALTGRAKCRETEGNYSALAGRAKCRETEDNSFFDKFLALGVTASVTITVGSLIVIVVCLVALVCCCKRTFCKPPPDSTSGTTTTTSSVLTNGTPVYNQSHTSGSYTSRDYAQHGYFPMQPVHTHPAAGLSQGALYSAYVRENFTNANIANSGSAYSSHSHSHSQPTSYHRSYTPTSSRSGKSNRSNNSTSVTYSQGTEKITLPVNL</sequence>
<proteinExistence type="predicted"/>
<keyword evidence="7" id="KW-1185">Reference proteome</keyword>
<dbReference type="InterPro" id="IPR036055">
    <property type="entry name" value="LDL_receptor-like_sf"/>
</dbReference>
<name>A0AA89BL76_PINIB</name>
<dbReference type="SUPFAM" id="SSF57424">
    <property type="entry name" value="LDL receptor-like module"/>
    <property type="match status" value="1"/>
</dbReference>
<dbReference type="InterPro" id="IPR042333">
    <property type="entry name" value="LRAD2/Mig-13-like"/>
</dbReference>
<dbReference type="Gene3D" id="4.10.400.10">
    <property type="entry name" value="Low-density Lipoprotein Receptor"/>
    <property type="match status" value="1"/>
</dbReference>